<reference evidence="1 2" key="1">
    <citation type="submission" date="2023-07" db="EMBL/GenBank/DDBJ databases">
        <title>Genomic Encyclopedia of Type Strains, Phase IV (KMG-IV): sequencing the most valuable type-strain genomes for metagenomic binning, comparative biology and taxonomic classification.</title>
        <authorList>
            <person name="Goeker M."/>
        </authorList>
    </citation>
    <scope>NUCLEOTIDE SEQUENCE [LARGE SCALE GENOMIC DNA]</scope>
    <source>
        <strain evidence="1 2">DSM 29005</strain>
    </source>
</reference>
<keyword evidence="2" id="KW-1185">Reference proteome</keyword>
<accession>A0ABT9ZCA5</accession>
<evidence type="ECO:0000313" key="1">
    <source>
        <dbReference type="EMBL" id="MDQ0229889.1"/>
    </source>
</evidence>
<proteinExistence type="predicted"/>
<protein>
    <recommendedName>
        <fullName evidence="3">DUF3916 domain-containing protein</fullName>
    </recommendedName>
</protein>
<sequence>MRVKKVRGAKRKLHRMIKRINDYTSEFPTEFHNDYWHLALPVAQGFIDSEKTPKKYKRYCLQTLLDSAVNLYHLKPNDEEKYRIVVTITFPNLWSSQIIVFKGDSHFNGFFYRNTDDQRWLQLSENRDIRFECKLSVPNDWQIYGFTELITEEDGSYYEGERWFIGELL</sequence>
<dbReference type="Proteomes" id="UP001234495">
    <property type="component" value="Unassembled WGS sequence"/>
</dbReference>
<evidence type="ECO:0000313" key="2">
    <source>
        <dbReference type="Proteomes" id="UP001234495"/>
    </source>
</evidence>
<dbReference type="InterPro" id="IPR025075">
    <property type="entry name" value="DUF3916"/>
</dbReference>
<name>A0ABT9ZCA5_9BACI</name>
<dbReference type="EMBL" id="JAUSUD010000003">
    <property type="protein sequence ID" value="MDQ0229889.1"/>
    <property type="molecule type" value="Genomic_DNA"/>
</dbReference>
<evidence type="ECO:0008006" key="3">
    <source>
        <dbReference type="Google" id="ProtNLM"/>
    </source>
</evidence>
<dbReference type="RefSeq" id="WP_307338308.1">
    <property type="nucleotide sequence ID" value="NZ_JAUSUD010000003.1"/>
</dbReference>
<gene>
    <name evidence="1" type="ORF">J2S19_001141</name>
</gene>
<organism evidence="1 2">
    <name type="scientific">Metabacillus malikii</name>
    <dbReference type="NCBI Taxonomy" id="1504265"/>
    <lineage>
        <taxon>Bacteria</taxon>
        <taxon>Bacillati</taxon>
        <taxon>Bacillota</taxon>
        <taxon>Bacilli</taxon>
        <taxon>Bacillales</taxon>
        <taxon>Bacillaceae</taxon>
        <taxon>Metabacillus</taxon>
    </lineage>
</organism>
<comment type="caution">
    <text evidence="1">The sequence shown here is derived from an EMBL/GenBank/DDBJ whole genome shotgun (WGS) entry which is preliminary data.</text>
</comment>
<dbReference type="Pfam" id="PF13079">
    <property type="entry name" value="DUF3916"/>
    <property type="match status" value="1"/>
</dbReference>